<evidence type="ECO:0008006" key="5">
    <source>
        <dbReference type="Google" id="ProtNLM"/>
    </source>
</evidence>
<gene>
    <name evidence="3" type="ORF">MEDL_33268</name>
</gene>
<evidence type="ECO:0000313" key="3">
    <source>
        <dbReference type="EMBL" id="CAG2219764.1"/>
    </source>
</evidence>
<keyword evidence="2" id="KW-0732">Signal</keyword>
<evidence type="ECO:0000256" key="1">
    <source>
        <dbReference type="SAM" id="Phobius"/>
    </source>
</evidence>
<feature type="transmembrane region" description="Helical" evidence="1">
    <location>
        <begin position="124"/>
        <end position="147"/>
    </location>
</feature>
<reference evidence="3" key="1">
    <citation type="submission" date="2021-03" db="EMBL/GenBank/DDBJ databases">
        <authorList>
            <person name="Bekaert M."/>
        </authorList>
    </citation>
    <scope>NUCLEOTIDE SEQUENCE</scope>
</reference>
<evidence type="ECO:0000256" key="2">
    <source>
        <dbReference type="SAM" id="SignalP"/>
    </source>
</evidence>
<name>A0A8S3ST78_MYTED</name>
<protein>
    <recommendedName>
        <fullName evidence="5">C-type lectin domain-containing protein</fullName>
    </recommendedName>
</protein>
<sequence length="223" mass="25095">MWRSAFKIILILNNDLVSANYVINNSSSVTWTDAQKLCNVPSVGDIMFKERGYTELPKTIIAWTSSLSSTSDWTFFHGHVITSVFVNQFPENTTEPVFEGTTKHTSTDISEEQRPGAANNKIDLFIVAGGAVSFTMIIIFLLVIIYIQRRKLIKAAFTSLTVRRDQSNYNEIPQQMSESTTRHYDEVSPLSEIAASKCHPADQQNIEQIQHIDLSGYLVPSNM</sequence>
<dbReference type="EMBL" id="CAJPWZ010001640">
    <property type="protein sequence ID" value="CAG2219764.1"/>
    <property type="molecule type" value="Genomic_DNA"/>
</dbReference>
<organism evidence="3 4">
    <name type="scientific">Mytilus edulis</name>
    <name type="common">Blue mussel</name>
    <dbReference type="NCBI Taxonomy" id="6550"/>
    <lineage>
        <taxon>Eukaryota</taxon>
        <taxon>Metazoa</taxon>
        <taxon>Spiralia</taxon>
        <taxon>Lophotrochozoa</taxon>
        <taxon>Mollusca</taxon>
        <taxon>Bivalvia</taxon>
        <taxon>Autobranchia</taxon>
        <taxon>Pteriomorphia</taxon>
        <taxon>Mytilida</taxon>
        <taxon>Mytiloidea</taxon>
        <taxon>Mytilidae</taxon>
        <taxon>Mytilinae</taxon>
        <taxon>Mytilus</taxon>
    </lineage>
</organism>
<accession>A0A8S3ST78</accession>
<dbReference type="Proteomes" id="UP000683360">
    <property type="component" value="Unassembled WGS sequence"/>
</dbReference>
<comment type="caution">
    <text evidence="3">The sequence shown here is derived from an EMBL/GenBank/DDBJ whole genome shotgun (WGS) entry which is preliminary data.</text>
</comment>
<feature type="signal peptide" evidence="2">
    <location>
        <begin position="1"/>
        <end position="19"/>
    </location>
</feature>
<keyword evidence="1" id="KW-0472">Membrane</keyword>
<dbReference type="AlphaFoldDB" id="A0A8S3ST78"/>
<keyword evidence="1" id="KW-1133">Transmembrane helix</keyword>
<feature type="chain" id="PRO_5035945875" description="C-type lectin domain-containing protein" evidence="2">
    <location>
        <begin position="20"/>
        <end position="223"/>
    </location>
</feature>
<evidence type="ECO:0000313" key="4">
    <source>
        <dbReference type="Proteomes" id="UP000683360"/>
    </source>
</evidence>
<dbReference type="OrthoDB" id="6191190at2759"/>
<proteinExistence type="predicted"/>
<keyword evidence="4" id="KW-1185">Reference proteome</keyword>
<keyword evidence="1" id="KW-0812">Transmembrane</keyword>